<dbReference type="AlphaFoldDB" id="A0A232EFD4"/>
<proteinExistence type="predicted"/>
<reference evidence="4 5" key="1">
    <citation type="journal article" date="2017" name="Curr. Biol.">
        <title>The Evolution of Venom by Co-option of Single-Copy Genes.</title>
        <authorList>
            <person name="Martinson E.O."/>
            <person name="Mrinalini"/>
            <person name="Kelkar Y.D."/>
            <person name="Chang C.H."/>
            <person name="Werren J.H."/>
        </authorList>
    </citation>
    <scope>NUCLEOTIDE SEQUENCE [LARGE SCALE GENOMIC DNA]</scope>
    <source>
        <strain evidence="4 5">Alberta</strain>
        <tissue evidence="4">Whole body</tissue>
    </source>
</reference>
<dbReference type="STRING" id="543379.A0A232EFD4"/>
<keyword evidence="5" id="KW-1185">Reference proteome</keyword>
<dbReference type="GO" id="GO:0008270">
    <property type="term" value="F:zinc ion binding"/>
    <property type="evidence" value="ECO:0007669"/>
    <property type="project" value="UniProtKB-KW"/>
</dbReference>
<dbReference type="PANTHER" id="PTHR31569:SF4">
    <property type="entry name" value="SWIM-TYPE DOMAIN-CONTAINING PROTEIN"/>
    <property type="match status" value="1"/>
</dbReference>
<evidence type="ECO:0000313" key="5">
    <source>
        <dbReference type="Proteomes" id="UP000215335"/>
    </source>
</evidence>
<dbReference type="InterPro" id="IPR007527">
    <property type="entry name" value="Znf_SWIM"/>
</dbReference>
<sequence length="297" mass="35704">MHSLIVLIFLVEDGNFLTEIVGVGIVRREDQDTMDWIMSSFKKHHHNNFQIIKYFMSDKNQTQRQAVKKICPNIVLLICLYHTIQIWKRQLSKMNLSSKQKEFYLDELKKLAYAENINIYEYRLREMVKECPECILSYFFQNWDDIKLQWTCYNEHHGTFYNRTNNRTESINQKLKQVIDKMNKMSNPLQAVTHFFTWKNFHDNENKRKIMRNFGSILQREQSEDEKKYMNYLMDGPGEIVLNEIKNKNYITFDNDNQNNTIFTIAKSKRETTYKECNCTISIAYKLPCRHIFAAHI</sequence>
<feature type="chain" id="PRO_5013257649" description="SWIM-type domain-containing protein" evidence="2">
    <location>
        <begin position="17"/>
        <end position="297"/>
    </location>
</feature>
<dbReference type="PROSITE" id="PS50966">
    <property type="entry name" value="ZF_SWIM"/>
    <property type="match status" value="1"/>
</dbReference>
<dbReference type="Proteomes" id="UP000215335">
    <property type="component" value="Unassembled WGS sequence"/>
</dbReference>
<dbReference type="EMBL" id="NNAY01005079">
    <property type="protein sequence ID" value="OXU17032.1"/>
    <property type="molecule type" value="Genomic_DNA"/>
</dbReference>
<organism evidence="4 5">
    <name type="scientific">Trichomalopsis sarcophagae</name>
    <dbReference type="NCBI Taxonomy" id="543379"/>
    <lineage>
        <taxon>Eukaryota</taxon>
        <taxon>Metazoa</taxon>
        <taxon>Ecdysozoa</taxon>
        <taxon>Arthropoda</taxon>
        <taxon>Hexapoda</taxon>
        <taxon>Insecta</taxon>
        <taxon>Pterygota</taxon>
        <taxon>Neoptera</taxon>
        <taxon>Endopterygota</taxon>
        <taxon>Hymenoptera</taxon>
        <taxon>Apocrita</taxon>
        <taxon>Proctotrupomorpha</taxon>
        <taxon>Chalcidoidea</taxon>
        <taxon>Pteromalidae</taxon>
        <taxon>Pteromalinae</taxon>
        <taxon>Trichomalopsis</taxon>
    </lineage>
</organism>
<feature type="signal peptide" evidence="2">
    <location>
        <begin position="1"/>
        <end position="16"/>
    </location>
</feature>
<accession>A0A232EFD4</accession>
<keyword evidence="1" id="KW-0862">Zinc</keyword>
<dbReference type="InterPro" id="IPR052579">
    <property type="entry name" value="Zinc_finger_SWIM"/>
</dbReference>
<evidence type="ECO:0000256" key="1">
    <source>
        <dbReference type="PROSITE-ProRule" id="PRU00325"/>
    </source>
</evidence>
<gene>
    <name evidence="4" type="ORF">TSAR_001789</name>
</gene>
<name>A0A232EFD4_9HYME</name>
<dbReference type="InterPro" id="IPR048324">
    <property type="entry name" value="ZSWIM1-3_RNaseH-like"/>
</dbReference>
<protein>
    <recommendedName>
        <fullName evidence="3">SWIM-type domain-containing protein</fullName>
    </recommendedName>
</protein>
<keyword evidence="1" id="KW-0863">Zinc-finger</keyword>
<keyword evidence="2" id="KW-0732">Signal</keyword>
<evidence type="ECO:0000256" key="2">
    <source>
        <dbReference type="SAM" id="SignalP"/>
    </source>
</evidence>
<feature type="domain" description="SWIM-type" evidence="3">
    <location>
        <begin position="263"/>
        <end position="295"/>
    </location>
</feature>
<evidence type="ECO:0000259" key="3">
    <source>
        <dbReference type="PROSITE" id="PS50966"/>
    </source>
</evidence>
<dbReference type="PANTHER" id="PTHR31569">
    <property type="entry name" value="SWIM-TYPE DOMAIN-CONTAINING PROTEIN"/>
    <property type="match status" value="1"/>
</dbReference>
<keyword evidence="1" id="KW-0479">Metal-binding</keyword>
<dbReference type="Pfam" id="PF21056">
    <property type="entry name" value="ZSWIM1-3_RNaseH-like"/>
    <property type="match status" value="1"/>
</dbReference>
<evidence type="ECO:0000313" key="4">
    <source>
        <dbReference type="EMBL" id="OXU17032.1"/>
    </source>
</evidence>
<comment type="caution">
    <text evidence="4">The sequence shown here is derived from an EMBL/GenBank/DDBJ whole genome shotgun (WGS) entry which is preliminary data.</text>
</comment>